<evidence type="ECO:0000313" key="53">
    <source>
        <dbReference type="EMBL" id="HAE0112321.1"/>
    </source>
</evidence>
<evidence type="ECO:0000313" key="18">
    <source>
        <dbReference type="EMBL" id="ECT6085372.1"/>
    </source>
</evidence>
<evidence type="ECO:0000313" key="24">
    <source>
        <dbReference type="EMBL" id="EDH5700275.1"/>
    </source>
</evidence>
<evidence type="ECO:0000313" key="34">
    <source>
        <dbReference type="EMBL" id="HAB2061240.1"/>
    </source>
</evidence>
<dbReference type="EMBL" id="AAHNKL010000039">
    <property type="protein sequence ID" value="EBY1991945.1"/>
    <property type="molecule type" value="Genomic_DNA"/>
</dbReference>
<dbReference type="EMBL" id="DAAFWC010000020">
    <property type="protein sequence ID" value="HAB1710656.1"/>
    <property type="molecule type" value="Genomic_DNA"/>
</dbReference>
<dbReference type="EMBL" id="DAAGMN010000110">
    <property type="protein sequence ID" value="HAB3683816.1"/>
    <property type="molecule type" value="Genomic_DNA"/>
</dbReference>
<evidence type="ECO:0000313" key="44">
    <source>
        <dbReference type="EMBL" id="HAB5213251.1"/>
    </source>
</evidence>
<dbReference type="EMBL" id="AAMEPF010000003">
    <property type="protein sequence ID" value="EDG5620781.1"/>
    <property type="molecule type" value="Genomic_DNA"/>
</dbReference>
<evidence type="ECO:0000313" key="38">
    <source>
        <dbReference type="EMBL" id="HAB3746077.1"/>
    </source>
</evidence>
<evidence type="ECO:0000313" key="10">
    <source>
        <dbReference type="EMBL" id="EBY0576611.1"/>
    </source>
</evidence>
<reference evidence="18" key="4">
    <citation type="submission" date="2018-07" db="EMBL/GenBank/DDBJ databases">
        <authorList>
            <consortium name="NARMS: The National Antimicrobial Resistance Monitoring System"/>
        </authorList>
    </citation>
    <scope>NUCLEOTIDE SEQUENCE</scope>
    <source>
        <strain evidence="18">CVM N57313F</strain>
        <strain evidence="13">FSIS11815297</strain>
        <strain evidence="19">FSIS1607168</strain>
    </source>
</reference>
<dbReference type="InterPro" id="IPR024457">
    <property type="entry name" value="Putative_integrase_N"/>
</dbReference>
<dbReference type="EMBL" id="AAKRAK010000002">
    <property type="protein sequence ID" value="ECU7931180.1"/>
    <property type="molecule type" value="Genomic_DNA"/>
</dbReference>
<dbReference type="EMBL" id="AALSOQ010000019">
    <property type="protein sequence ID" value="EDC9468378.1"/>
    <property type="molecule type" value="Genomic_DNA"/>
</dbReference>
<dbReference type="Proteomes" id="UP000245147">
    <property type="component" value="Unassembled WGS sequence"/>
</dbReference>
<evidence type="ECO:0000313" key="4">
    <source>
        <dbReference type="EMBL" id="EBQ8900541.1"/>
    </source>
</evidence>
<evidence type="ECO:0000313" key="17">
    <source>
        <dbReference type="EMBL" id="ECB6379954.1"/>
    </source>
</evidence>
<dbReference type="EMBL" id="DAAHEN010000003">
    <property type="protein sequence ID" value="HAB5768861.1"/>
    <property type="molecule type" value="Genomic_DNA"/>
</dbReference>
<reference evidence="28" key="1">
    <citation type="journal article" date="2018" name="Genome Biol.">
        <title>SKESA: strategic k-mer extension for scrupulous assemblies.</title>
        <authorList>
            <person name="Souvorov A."/>
            <person name="Agarwala R."/>
            <person name="Lipman D.J."/>
        </authorList>
    </citation>
    <scope>NUCLEOTIDE SEQUENCE</scope>
    <source>
        <strain evidence="50">09-3426</strain>
        <strain evidence="63">09-4364</strain>
        <strain evidence="74">10-0327</strain>
        <strain evidence="69">10-7240</strain>
        <strain evidence="67">10-7243</strain>
        <strain evidence="65">11-4642</strain>
        <strain evidence="68">11-5588</strain>
        <strain evidence="70">12-3191</strain>
        <strain evidence="71">12-3284</strain>
        <strain evidence="72">12-8479</strain>
        <strain evidence="66">13-0431</strain>
        <strain evidence="75">13-2460</strain>
        <strain evidence="64">13-5657</strain>
        <strain evidence="51">CE06.035</strain>
        <strain evidence="73">Salm201708953</strain>
        <strain evidence="28">Salmonella enterica</strain>
        <strain evidence="54">Sam_3440b185-6731-4f40-abe7-826e6475c527</strain>
        <strain evidence="55">Sam_5f569ebd-755b-4147-8429-4678b9c250cc</strain>
        <strain evidence="53">Sam_8b55db79-2e89-45d5-a9a1-8092f0a17964</strain>
        <strain evidence="52">Sam_997f2e98-28ae-496a-bdd7-14b549d092b4</strain>
    </source>
</reference>
<evidence type="ECO:0000313" key="3">
    <source>
        <dbReference type="EMBL" id="EBG3095313.1"/>
    </source>
</evidence>
<evidence type="ECO:0000313" key="36">
    <source>
        <dbReference type="EMBL" id="HAB2424177.1"/>
    </source>
</evidence>
<evidence type="ECO:0000313" key="20">
    <source>
        <dbReference type="EMBL" id="EDB6499440.1"/>
    </source>
</evidence>
<reference evidence="14" key="6">
    <citation type="submission" date="2019-01" db="EMBL/GenBank/DDBJ databases">
        <authorList>
            <consortium name="GenomeTrakr network: Whole genome sequencing for foodborne pathogen traceback"/>
        </authorList>
    </citation>
    <scope>NUCLEOTIDE SEQUENCE</scope>
    <source>
        <strain evidence="21">ADRDL-16-8871</strain>
        <strain evidence="20">FDA00004800</strain>
        <strain evidence="14">FSIS21923161</strain>
    </source>
</reference>
<dbReference type="EMBL" id="DAAGZR010000081">
    <property type="protein sequence ID" value="HAB5213251.1"/>
    <property type="molecule type" value="Genomic_DNA"/>
</dbReference>
<evidence type="ECO:0000313" key="60">
    <source>
        <dbReference type="EMBL" id="HAE1458926.1"/>
    </source>
</evidence>
<feature type="domain" description="Putative integrase N-terminal" evidence="1">
    <location>
        <begin position="2"/>
        <end position="59"/>
    </location>
</feature>
<gene>
    <name evidence="18" type="ORF">A3Z75_18000</name>
    <name evidence="20" type="ORF">AL996_22415</name>
    <name evidence="23" type="ORF">B7643_12345</name>
    <name evidence="22" type="ORF">B7S77_09500</name>
    <name evidence="19" type="ORF">BEI99_04885</name>
    <name evidence="21" type="ORF">BH418_16965</name>
    <name evidence="76" type="ORF">C4792_23725</name>
    <name evidence="24" type="ORF">CB179_02300</name>
    <name evidence="25" type="ORF">CB381_04680</name>
    <name evidence="26" type="ORF">CBN47_22240</name>
    <name evidence="27" type="ORF">CC399_01970</name>
    <name evidence="12" type="ORF">D5800_22080</name>
    <name evidence="2" type="ORF">DEM85_22740</name>
    <name evidence="4" type="ORF">DKS77_06990</name>
    <name evidence="9" type="ORF">DLB38_20585</name>
    <name evidence="6" type="ORF">DN360_23000</name>
    <name evidence="5" type="ORF">DNV88_19095</name>
    <name evidence="7" type="ORF">DTG92_23110</name>
    <name evidence="8" type="ORF">DTV28_02020</name>
    <name evidence="11" type="ORF">DU232_23585</name>
    <name evidence="10" type="ORF">DUR08_16840</name>
    <name evidence="17" type="ORF">E0T08_10900</name>
    <name evidence="13" type="ORF">EEQ47_04775</name>
    <name evidence="14" type="ORF">EPK73_22940</name>
    <name evidence="15" type="ORF">EVU59_21665</name>
    <name evidence="16" type="ORF">EZX27_22820</name>
    <name evidence="3" type="ORF">FIR09_19425</name>
    <name evidence="50" type="ORF">G0D82_14900</name>
    <name evidence="51" type="ORF">G1157_09690</name>
    <name evidence="54" type="ORF">G2167_08745</name>
    <name evidence="52" type="ORF">G2187_09310</name>
    <name evidence="55" type="ORF">G2192_07140</name>
    <name evidence="53" type="ORF">G2213_09705</name>
    <name evidence="56" type="ORF">G2913_16300</name>
    <name evidence="57" type="ORF">G2953_22285</name>
    <name evidence="61" type="ORF">G2960_22280</name>
    <name evidence="58" type="ORF">G2966_01965</name>
    <name evidence="62" type="ORF">G2970_22660</name>
    <name evidence="59" type="ORF">G2990_22060</name>
    <name evidence="63" type="ORF">G3980_004351</name>
    <name evidence="60" type="ORF">G3A30_21270</name>
    <name evidence="64" type="ORF">G4D20_001764</name>
    <name evidence="65" type="ORF">G4I51_004083</name>
    <name evidence="66" type="ORF">G4K93_001775</name>
    <name evidence="67" type="ORF">G4P07_001808</name>
    <name evidence="68" type="ORF">G4P20_003864</name>
    <name evidence="69" type="ORF">G4Y13_000398</name>
    <name evidence="74" type="ORF">G9257_004299</name>
    <name evidence="75" type="ORF">G9336_001773</name>
    <name evidence="71" type="ORF">G9C35_004444</name>
    <name evidence="70" type="ORF">G9C70_004479</name>
    <name evidence="72" type="ORF">G9G25_004763</name>
    <name evidence="73" type="ORF">G9X09_004468</name>
    <name evidence="43" type="ORF">GB020_07695</name>
    <name evidence="44" type="ORF">GB178_21955</name>
    <name evidence="36" type="ORF">GB182_09060</name>
    <name evidence="45" type="ORF">GB193_22270</name>
    <name evidence="48" type="ORF">GB352_09060</name>
    <name evidence="35" type="ORF">GB356_09055</name>
    <name evidence="32" type="ORF">GB388_21350</name>
    <name evidence="49" type="ORF">GB394_09060</name>
    <name evidence="30" type="ORF">GB423_21580</name>
    <name evidence="40" type="ORF">GB430_21855</name>
    <name evidence="38" type="ORF">GB441_20595</name>
    <name evidence="39" type="ORF">GB481_11335</name>
    <name evidence="34" type="ORF">GB613_21690</name>
    <name evidence="46" type="ORF">GBR77_06595</name>
    <name evidence="47" type="ORF">GBS17_07695</name>
    <name evidence="37" type="ORF">GBV99_19630</name>
    <name evidence="29" type="ORF">GBX08_09055</name>
    <name evidence="28" type="ORF">GBX75_22505</name>
    <name evidence="31" type="ORF">GBY12_09045</name>
    <name evidence="33" type="ORF">GBY78_09220</name>
    <name evidence="41" type="ORF">GBZ43_20440</name>
    <name evidence="42" type="ORF">GBZ56_20765</name>
</gene>
<evidence type="ECO:0000313" key="63">
    <source>
        <dbReference type="EMBL" id="HAE3639695.1"/>
    </source>
</evidence>
<evidence type="ECO:0000313" key="25">
    <source>
        <dbReference type="EMBL" id="EDH6339207.1"/>
    </source>
</evidence>
<evidence type="ECO:0000313" key="65">
    <source>
        <dbReference type="EMBL" id="HAE5975507.1"/>
    </source>
</evidence>
<dbReference type="EMBL" id="DAARAH010000061">
    <property type="protein sequence ID" value="HAE1606414.1"/>
    <property type="molecule type" value="Genomic_DNA"/>
</dbReference>
<name>A0A2T9HT67_SALET</name>
<evidence type="ECO:0000313" key="67">
    <source>
        <dbReference type="EMBL" id="HAE7503521.1"/>
    </source>
</evidence>
<dbReference type="EMBL" id="AAKNHU010000024">
    <property type="protein sequence ID" value="ECT6085372.1"/>
    <property type="molecule type" value="Genomic_DNA"/>
</dbReference>
<organism evidence="76 77">
    <name type="scientific">Salmonella enterica subsp. enterica serovar Agona</name>
    <dbReference type="NCBI Taxonomy" id="58095"/>
    <lineage>
        <taxon>Bacteria</taxon>
        <taxon>Pseudomonadati</taxon>
        <taxon>Pseudomonadota</taxon>
        <taxon>Gammaproteobacteria</taxon>
        <taxon>Enterobacterales</taxon>
        <taxon>Enterobacteriaceae</taxon>
        <taxon>Salmonella</taxon>
    </lineage>
</organism>
<dbReference type="EMBL" id="AAFIKO010000030">
    <property type="protein sequence ID" value="EBG3095313.1"/>
    <property type="molecule type" value="Genomic_DNA"/>
</dbReference>
<evidence type="ECO:0000259" key="1">
    <source>
        <dbReference type="Pfam" id="PF12834"/>
    </source>
</evidence>
<dbReference type="EMBL" id="AAHRZG010000002">
    <property type="protein sequence ID" value="EBZ7016582.1"/>
    <property type="molecule type" value="Genomic_DNA"/>
</dbReference>
<dbReference type="EMBL" id="DAAQOM010000003">
    <property type="protein sequence ID" value="HAE0205355.1"/>
    <property type="molecule type" value="Genomic_DNA"/>
</dbReference>
<dbReference type="EMBL" id="AAMJGE010000001">
    <property type="protein sequence ID" value="EDH9228208.1"/>
    <property type="molecule type" value="Genomic_DNA"/>
</dbReference>
<dbReference type="EMBL" id="DAAHFX010000003">
    <property type="protein sequence ID" value="HAB5939617.1"/>
    <property type="molecule type" value="Genomic_DNA"/>
</dbReference>
<reference evidence="28" key="7">
    <citation type="submission" date="2019-10" db="EMBL/GenBank/DDBJ databases">
        <authorList>
            <consortium name="NCBI Pathogen Detection Project"/>
        </authorList>
    </citation>
    <scope>NUCLEOTIDE SEQUENCE</scope>
    <source>
        <strain evidence="50">09-3426</strain>
        <strain evidence="63">09-4364</strain>
        <strain evidence="74">10-0327</strain>
        <strain evidence="69">10-7240</strain>
        <strain evidence="67">10-7243</strain>
        <strain evidence="65">11-4642</strain>
        <strain evidence="68">11-5588</strain>
        <strain evidence="70">12-3191</strain>
        <strain evidence="71">12-3284</strain>
        <strain evidence="72">12-8479</strain>
        <strain evidence="66">13-0431</strain>
        <strain evidence="75">13-2460</strain>
        <strain evidence="64">13-5657</strain>
        <strain evidence="51">CE06.035</strain>
        <strain evidence="73">Salm201708953</strain>
        <strain evidence="28">Salmonella enterica</strain>
        <strain evidence="54">Sam_3440b185-6731-4f40-abe7-826e6475c527</strain>
        <strain evidence="55">Sam_5f569ebd-755b-4147-8429-4678b9c250cc</strain>
        <strain evidence="53">Sam_8b55db79-2e89-45d5-a9a1-8092f0a17964</strain>
        <strain evidence="52">Sam_997f2e98-28ae-496a-bdd7-14b549d092b4</strain>
    </source>
</reference>
<dbReference type="EMBL" id="AAGUFA010000001">
    <property type="protein sequence ID" value="EBS0215284.1"/>
    <property type="molecule type" value="Genomic_DNA"/>
</dbReference>
<evidence type="ECO:0000313" key="2">
    <source>
        <dbReference type="EMBL" id="EBF7616723.1"/>
    </source>
</evidence>
<proteinExistence type="predicted"/>
<evidence type="ECO:0000313" key="73">
    <source>
        <dbReference type="EMBL" id="HAF7241850.1"/>
    </source>
</evidence>
<evidence type="ECO:0000313" key="71">
    <source>
        <dbReference type="EMBL" id="HAF0793088.1"/>
    </source>
</evidence>
<evidence type="ECO:0000313" key="77">
    <source>
        <dbReference type="Proteomes" id="UP000245147"/>
    </source>
</evidence>
<dbReference type="EMBL" id="DAAGOV010000004">
    <property type="protein sequence ID" value="HAB3946067.1"/>
    <property type="molecule type" value="Genomic_DNA"/>
</dbReference>
<reference evidence="22" key="5">
    <citation type="submission" date="2018-07" db="EMBL/GenBank/DDBJ databases">
        <authorList>
            <consortium name="PulseNet: The National Subtyping Network for Foodborne Disease Surveillance"/>
            <person name="Tarr C.L."/>
            <person name="Trees E."/>
            <person name="Katz L.S."/>
            <person name="Carleton-Romer H.A."/>
            <person name="Stroika S."/>
            <person name="Kucerova Z."/>
            <person name="Roache K.F."/>
            <person name="Sabol A.L."/>
            <person name="Besser J."/>
            <person name="Gerner-Smidt P."/>
        </authorList>
    </citation>
    <scope>NUCLEOTIDE SEQUENCE</scope>
    <source>
        <strain evidence="22">PNUSAS011306</strain>
        <strain evidence="23">PNUSAS011364</strain>
        <strain evidence="26">PNUSAS013764</strain>
    </source>
</reference>
<dbReference type="EMBL" id="DAAWFY010000003">
    <property type="protein sequence ID" value="HAF7732331.1"/>
    <property type="molecule type" value="Genomic_DNA"/>
</dbReference>
<evidence type="ECO:0000313" key="37">
    <source>
        <dbReference type="EMBL" id="HAB3683816.1"/>
    </source>
</evidence>
<evidence type="ECO:0000313" key="64">
    <source>
        <dbReference type="EMBL" id="HAE4618089.1"/>
    </source>
</evidence>
<evidence type="ECO:0000313" key="45">
    <source>
        <dbReference type="EMBL" id="HAB5385862.1"/>
    </source>
</evidence>
<accession>A0A2T9HT67</accession>
<dbReference type="EMBL" id="DAARAE010000178">
    <property type="protein sequence ID" value="HAE1458926.1"/>
    <property type="molecule type" value="Genomic_DNA"/>
</dbReference>
<dbReference type="EMBL" id="DAAFUE010000003">
    <property type="protein sequence ID" value="HAB1570149.1"/>
    <property type="molecule type" value="Genomic_DNA"/>
</dbReference>
<dbReference type="EMBL" id="AAGQKS010000007">
    <property type="protein sequence ID" value="EBQ8900541.1"/>
    <property type="molecule type" value="Genomic_DNA"/>
</dbReference>
<dbReference type="EMBL" id="DAAQXF010000215">
    <property type="protein sequence ID" value="HAE1239669.1"/>
    <property type="molecule type" value="Genomic_DNA"/>
</dbReference>
<dbReference type="EMBL" id="AAMIHC010000002">
    <property type="protein sequence ID" value="EDH6339207.1"/>
    <property type="molecule type" value="Genomic_DNA"/>
</dbReference>
<evidence type="ECO:0000313" key="29">
    <source>
        <dbReference type="EMBL" id="HAB1570149.1"/>
    </source>
</evidence>
<evidence type="ECO:0000313" key="43">
    <source>
        <dbReference type="EMBL" id="HAB5020762.1"/>
    </source>
</evidence>
<dbReference type="EMBL" id="AAMIOU010000074">
    <property type="protein sequence ID" value="EDH7247718.1"/>
    <property type="molecule type" value="Genomic_DNA"/>
</dbReference>
<evidence type="ECO:0000313" key="12">
    <source>
        <dbReference type="EMBL" id="EBY6739293.1"/>
    </source>
</evidence>
<evidence type="ECO:0000313" key="76">
    <source>
        <dbReference type="EMBL" id="PVL87149.1"/>
    </source>
</evidence>
<evidence type="ECO:0000313" key="22">
    <source>
        <dbReference type="EMBL" id="EDG5620781.1"/>
    </source>
</evidence>
<evidence type="ECO:0000313" key="14">
    <source>
        <dbReference type="EMBL" id="ECA7465116.1"/>
    </source>
</evidence>
<evidence type="ECO:0000313" key="30">
    <source>
        <dbReference type="EMBL" id="HAB1710656.1"/>
    </source>
</evidence>
<evidence type="ECO:0000313" key="28">
    <source>
        <dbReference type="EMBL" id="HAB1023143.1"/>
    </source>
</evidence>
<evidence type="ECO:0000313" key="33">
    <source>
        <dbReference type="EMBL" id="HAB1882482.1"/>
    </source>
</evidence>
<dbReference type="EMBL" id="AAFGSL010000034">
    <property type="protein sequence ID" value="EBF7616723.1"/>
    <property type="molecule type" value="Genomic_DNA"/>
</dbReference>
<dbReference type="EMBL" id="DAAFPI010000044">
    <property type="protein sequence ID" value="HAB1023143.1"/>
    <property type="molecule type" value="Genomic_DNA"/>
</dbReference>
<dbReference type="EMBL" id="DAARAJ010000036">
    <property type="protein sequence ID" value="HAE1642373.1"/>
    <property type="molecule type" value="Genomic_DNA"/>
</dbReference>
<evidence type="ECO:0000313" key="5">
    <source>
        <dbReference type="EMBL" id="EBR0143651.1"/>
    </source>
</evidence>
<evidence type="ECO:0000313" key="19">
    <source>
        <dbReference type="EMBL" id="ECU7931180.1"/>
    </source>
</evidence>
<evidence type="ECO:0000313" key="15">
    <source>
        <dbReference type="EMBL" id="ECB2571255.1"/>
    </source>
</evidence>
<dbReference type="EMBL" id="AAHWZL010000030">
    <property type="protein sequence ID" value="ECB2571255.1"/>
    <property type="molecule type" value="Genomic_DNA"/>
</dbReference>
<dbReference type="EMBL" id="DAARZX010000003">
    <property type="protein sequence ID" value="HAE4618089.1"/>
    <property type="molecule type" value="Genomic_DNA"/>
</dbReference>
<dbReference type="Pfam" id="PF12834">
    <property type="entry name" value="Phage_int_SAM_2"/>
    <property type="match status" value="1"/>
</dbReference>
<dbReference type="EMBL" id="DAARRM010000105">
    <property type="protein sequence ID" value="HAE3639695.1"/>
    <property type="molecule type" value="Genomic_DNA"/>
</dbReference>
<evidence type="ECO:0000313" key="7">
    <source>
        <dbReference type="EMBL" id="EBR9966384.1"/>
    </source>
</evidence>
<evidence type="ECO:0000313" key="46">
    <source>
        <dbReference type="EMBL" id="HAB5523366.1"/>
    </source>
</evidence>
<reference evidence="4" key="3">
    <citation type="submission" date="2018-05" db="EMBL/GenBank/DDBJ databases">
        <authorList>
            <person name="Ashton P.M."/>
            <person name="Dallman T."/>
            <person name="Nair S."/>
            <person name="De Pinna E."/>
            <person name="Peters T."/>
            <person name="Grant K."/>
        </authorList>
    </citation>
    <scope>NUCLEOTIDE SEQUENCE</scope>
    <source>
        <strain evidence="10">152447</strain>
        <strain evidence="12">178634</strain>
        <strain evidence="7">178666</strain>
        <strain evidence="4">208936</strain>
        <strain evidence="2">240168</strain>
        <strain evidence="9">250819</strain>
        <strain evidence="24">344039</strain>
        <strain evidence="27">352129</strain>
        <strain evidence="17">365830</strain>
        <strain evidence="25">369915</strain>
        <strain evidence="8">423873</strain>
        <strain evidence="5">428140</strain>
        <strain evidence="11">488730</strain>
        <strain evidence="6">535271</strain>
        <strain evidence="15">676364</strain>
        <strain evidence="16">689000</strain>
        <strain evidence="3">741041</strain>
    </source>
</reference>
<dbReference type="EMBL" id="DAATOG010000001">
    <property type="protein sequence ID" value="HAE9390967.1"/>
    <property type="molecule type" value="Genomic_DNA"/>
</dbReference>
<evidence type="ECO:0000313" key="11">
    <source>
        <dbReference type="EMBL" id="EBY1991945.1"/>
    </source>
</evidence>
<dbReference type="EMBL" id="AAHORV010000031">
    <property type="protein sequence ID" value="EBY6739293.1"/>
    <property type="molecule type" value="Genomic_DNA"/>
</dbReference>
<reference evidence="76 77" key="2">
    <citation type="submission" date="2018-04" db="EMBL/GenBank/DDBJ databases">
        <title>Serotype diversity and antimicrobial resistance among Salmonella enterica isolated from patients at an equine referral hospital.</title>
        <authorList>
            <person name="Leon I.M."/>
            <person name="Lawhon S.D."/>
            <person name="Norman K.N."/>
            <person name="Threadgill D.S."/>
            <person name="Ohta N."/>
            <person name="Vinasco J."/>
            <person name="Scott H.M."/>
        </authorList>
    </citation>
    <scope>NUCLEOTIDE SEQUENCE [LARGE SCALE GENOMIC DNA]</scope>
    <source>
        <strain evidence="76 77">167</strain>
    </source>
</reference>
<dbReference type="EMBL" id="DAAWBV010000059">
    <property type="protein sequence ID" value="HAF7241850.1"/>
    <property type="molecule type" value="Genomic_DNA"/>
</dbReference>
<evidence type="ECO:0000313" key="13">
    <source>
        <dbReference type="EMBL" id="EBZ7016582.1"/>
    </source>
</evidence>
<dbReference type="AlphaFoldDB" id="A0A2T9HT67"/>
<evidence type="ECO:0000313" key="27">
    <source>
        <dbReference type="EMBL" id="EDH9228208.1"/>
    </source>
</evidence>
<dbReference type="EMBL" id="DAAQNS010000003">
    <property type="protein sequence ID" value="HAE0112321.1"/>
    <property type="molecule type" value="Genomic_DNA"/>
</dbReference>
<evidence type="ECO:0000313" key="59">
    <source>
        <dbReference type="EMBL" id="HAE1373360.1"/>
    </source>
</evidence>
<evidence type="ECO:0000313" key="16">
    <source>
        <dbReference type="EMBL" id="ECB6028942.1"/>
    </source>
</evidence>
<dbReference type="EMBL" id="DAAGSJ010000059">
    <property type="protein sequence ID" value="HAB4368620.1"/>
    <property type="molecule type" value="Genomic_DNA"/>
</dbReference>
<evidence type="ECO:0000313" key="69">
    <source>
        <dbReference type="EMBL" id="HAE9390967.1"/>
    </source>
</evidence>
<dbReference type="EMBL" id="AAMIBF010000001">
    <property type="protein sequence ID" value="EDH5700275.1"/>
    <property type="molecule type" value="Genomic_DNA"/>
</dbReference>
<evidence type="ECO:0000313" key="68">
    <source>
        <dbReference type="EMBL" id="HAE7559639.1"/>
    </source>
</evidence>
<dbReference type="EMBL" id="DAAHBC010000152">
    <property type="protein sequence ID" value="HAB5385862.1"/>
    <property type="molecule type" value="Genomic_DNA"/>
</dbReference>
<dbReference type="EMBL" id="AAHDEP010000043">
    <property type="protein sequence ID" value="EBU7987126.1"/>
    <property type="molecule type" value="Genomic_DNA"/>
</dbReference>
<dbReference type="EMBL" id="DAAPXI010000003">
    <property type="protein sequence ID" value="HAD8174648.1"/>
    <property type="molecule type" value="Genomic_DNA"/>
</dbReference>
<comment type="caution">
    <text evidence="76">The sequence shown here is derived from an EMBL/GenBank/DDBJ whole genome shotgun (WGS) entry which is preliminary data.</text>
</comment>
<dbReference type="EMBL" id="DAAQYH010000054">
    <property type="protein sequence ID" value="HAE1373360.1"/>
    <property type="molecule type" value="Genomic_DNA"/>
</dbReference>
<dbReference type="EMBL" id="AAGUBV010000047">
    <property type="protein sequence ID" value="EBR9966384.1"/>
    <property type="molecule type" value="Genomic_DNA"/>
</dbReference>
<evidence type="ECO:0000313" key="9">
    <source>
        <dbReference type="EMBL" id="EBU7987126.1"/>
    </source>
</evidence>
<evidence type="ECO:0000313" key="50">
    <source>
        <dbReference type="EMBL" id="HAC6811210.1"/>
    </source>
</evidence>
<evidence type="ECO:0000313" key="40">
    <source>
        <dbReference type="EMBL" id="HAB4368620.1"/>
    </source>
</evidence>
<evidence type="ECO:0000313" key="35">
    <source>
        <dbReference type="EMBL" id="HAB2369610.1"/>
    </source>
</evidence>
<evidence type="ECO:0000313" key="41">
    <source>
        <dbReference type="EMBL" id="HAB4591973.1"/>
    </source>
</evidence>
<evidence type="ECO:0000313" key="26">
    <source>
        <dbReference type="EMBL" id="EDH7247718.1"/>
    </source>
</evidence>
<dbReference type="EMBL" id="AALOGT010000021">
    <property type="protein sequence ID" value="EDB6499440.1"/>
    <property type="molecule type" value="Genomic_DNA"/>
</dbReference>
<evidence type="ECO:0000313" key="70">
    <source>
        <dbReference type="EMBL" id="HAF0562690.1"/>
    </source>
</evidence>
<evidence type="ECO:0000313" key="31">
    <source>
        <dbReference type="EMBL" id="HAB1802427.1"/>
    </source>
</evidence>
<evidence type="ECO:0000313" key="21">
    <source>
        <dbReference type="EMBL" id="EDC9468378.1"/>
    </source>
</evidence>
<evidence type="ECO:0000313" key="57">
    <source>
        <dbReference type="EMBL" id="HAE1239669.1"/>
    </source>
</evidence>
<sequence>MKQAGGAHKTVSDRMALAERFCKRLVTELNVQIRNVRHLNARHIEDYIRHRLAQGFGQKEALAMVAMELGHGDGRGRYVAQVYRLRGEG</sequence>
<dbReference type="EMBL" id="AAHMZR010000022">
    <property type="protein sequence ID" value="EBY0576611.1"/>
    <property type="molecule type" value="Genomic_DNA"/>
</dbReference>
<dbReference type="EMBL" id="DAASYN010000017">
    <property type="protein sequence ID" value="HAE7559639.1"/>
    <property type="molecule type" value="Genomic_DNA"/>
</dbReference>
<evidence type="ECO:0000313" key="61">
    <source>
        <dbReference type="EMBL" id="HAE1606414.1"/>
    </source>
</evidence>
<evidence type="ECO:0000313" key="39">
    <source>
        <dbReference type="EMBL" id="HAB3946067.1"/>
    </source>
</evidence>
<evidence type="ECO:0000313" key="62">
    <source>
        <dbReference type="EMBL" id="HAE1642373.1"/>
    </source>
</evidence>
<dbReference type="EMBL" id="DAAHCK010000002">
    <property type="protein sequence ID" value="HAB5523366.1"/>
    <property type="molecule type" value="Genomic_DNA"/>
</dbReference>
<dbReference type="EMBL" id="DAASLH010000128">
    <property type="protein sequence ID" value="HAE5975507.1"/>
    <property type="molecule type" value="Genomic_DNA"/>
</dbReference>
<dbReference type="EMBL" id="AAHYFF010000011">
    <property type="protein sequence ID" value="ECB6379954.1"/>
    <property type="molecule type" value="Genomic_DNA"/>
</dbReference>
<dbReference type="EMBL" id="DAAFYT010000091">
    <property type="protein sequence ID" value="HAB2061240.1"/>
    <property type="molecule type" value="Genomic_DNA"/>
</dbReference>
<evidence type="ECO:0000313" key="54">
    <source>
        <dbReference type="EMBL" id="HAE0205355.1"/>
    </source>
</evidence>
<evidence type="ECO:0000313" key="74">
    <source>
        <dbReference type="EMBL" id="HAF7548816.1"/>
    </source>
</evidence>
<dbReference type="EMBL" id="DAASXW010000004">
    <property type="protein sequence ID" value="HAE7503521.1"/>
    <property type="molecule type" value="Genomic_DNA"/>
</dbReference>
<evidence type="ECO:0000313" key="66">
    <source>
        <dbReference type="EMBL" id="HAE6727977.1"/>
    </source>
</evidence>
<dbReference type="EMBL" id="DAATXT010000070">
    <property type="protein sequence ID" value="HAF0562690.1"/>
    <property type="molecule type" value="Genomic_DNA"/>
</dbReference>
<evidence type="ECO:0000313" key="8">
    <source>
        <dbReference type="EMBL" id="EBS0215284.1"/>
    </source>
</evidence>
<evidence type="ECO:0000313" key="32">
    <source>
        <dbReference type="EMBL" id="HAB1827130.1"/>
    </source>
</evidence>
<evidence type="ECO:0000313" key="48">
    <source>
        <dbReference type="EMBL" id="HAB5939617.1"/>
    </source>
</evidence>
<dbReference type="EMBL" id="DAAQXW010000001">
    <property type="protein sequence ID" value="HAE1320476.1"/>
    <property type="molecule type" value="Genomic_DNA"/>
</dbReference>
<evidence type="ECO:0000313" key="6">
    <source>
        <dbReference type="EMBL" id="EBR8144029.1"/>
    </source>
</evidence>
<dbReference type="EMBL" id="DAAGNE010000102">
    <property type="protein sequence ID" value="HAB3746077.1"/>
    <property type="molecule type" value="Genomic_DNA"/>
</dbReference>
<evidence type="ECO:0000313" key="49">
    <source>
        <dbReference type="EMBL" id="HAB6236356.1"/>
    </source>
</evidence>
<evidence type="ECO:0000313" key="56">
    <source>
        <dbReference type="EMBL" id="HAE1219682.1"/>
    </source>
</evidence>
<dbReference type="EMBL" id="DAAWDN010000100">
    <property type="protein sequence ID" value="HAF7548816.1"/>
    <property type="molecule type" value="Genomic_DNA"/>
</dbReference>
<dbReference type="EMBL" id="DAAQQN010000002">
    <property type="protein sequence ID" value="HAE0448429.1"/>
    <property type="molecule type" value="Genomic_DNA"/>
</dbReference>
<dbReference type="EMBL" id="AAHYCG010000038">
    <property type="protein sequence ID" value="ECB6028942.1"/>
    <property type="molecule type" value="Genomic_DNA"/>
</dbReference>
<dbReference type="EMBL" id="DAASRO010000003">
    <property type="protein sequence ID" value="HAE6727977.1"/>
    <property type="molecule type" value="Genomic_DNA"/>
</dbReference>
<dbReference type="EMBL" id="DAAUAP010000088">
    <property type="protein sequence ID" value="HAF0892788.1"/>
    <property type="molecule type" value="Genomic_DNA"/>
</dbReference>
<dbReference type="Proteomes" id="UP000839928">
    <property type="component" value="Unassembled WGS sequence"/>
</dbReference>
<dbReference type="EMBL" id="DAAFXG010000003">
    <property type="protein sequence ID" value="HAB1882482.1"/>
    <property type="molecule type" value="Genomic_DNA"/>
</dbReference>
<evidence type="ECO:0000313" key="72">
    <source>
        <dbReference type="EMBL" id="HAF0892788.1"/>
    </source>
</evidence>
<dbReference type="EMBL" id="AAGQWK010000020">
    <property type="protein sequence ID" value="EBR0143651.1"/>
    <property type="molecule type" value="Genomic_DNA"/>
</dbReference>
<dbReference type="EMBL" id="DAAGVZ010000127">
    <property type="protein sequence ID" value="HAB4789486.1"/>
    <property type="molecule type" value="Genomic_DNA"/>
</dbReference>
<evidence type="ECO:0000313" key="51">
    <source>
        <dbReference type="EMBL" id="HAD8174648.1"/>
    </source>
</evidence>
<evidence type="ECO:0000313" key="52">
    <source>
        <dbReference type="EMBL" id="HAD9845994.1"/>
    </source>
</evidence>
<dbReference type="EMBL" id="DAAMIM010000011">
    <property type="protein sequence ID" value="HAC6811210.1"/>
    <property type="molecule type" value="Genomic_DNA"/>
</dbReference>
<evidence type="ECO:0000313" key="55">
    <source>
        <dbReference type="EMBL" id="HAE0448429.1"/>
    </source>
</evidence>
<dbReference type="EMBL" id="DAAGBW010000003">
    <property type="protein sequence ID" value="HAB2424177.1"/>
    <property type="molecule type" value="Genomic_DNA"/>
</dbReference>
<evidence type="ECO:0000313" key="47">
    <source>
        <dbReference type="EMBL" id="HAB5768861.1"/>
    </source>
</evidence>
<dbReference type="EMBL" id="DAATZW010000085">
    <property type="protein sequence ID" value="HAF0793088.1"/>
    <property type="molecule type" value="Genomic_DNA"/>
</dbReference>
<evidence type="ECO:0000313" key="23">
    <source>
        <dbReference type="EMBL" id="EDG5797490.1"/>
    </source>
</evidence>
<evidence type="ECO:0000313" key="42">
    <source>
        <dbReference type="EMBL" id="HAB4789486.1"/>
    </source>
</evidence>
<evidence type="ECO:0000313" key="75">
    <source>
        <dbReference type="EMBL" id="HAF7732331.1"/>
    </source>
</evidence>
<dbReference type="EMBL" id="DAAQWY010000009">
    <property type="protein sequence ID" value="HAE1219682.1"/>
    <property type="molecule type" value="Genomic_DNA"/>
</dbReference>
<dbReference type="EMBL" id="DAAGUG010000119">
    <property type="protein sequence ID" value="HAB4591973.1"/>
    <property type="molecule type" value="Genomic_DNA"/>
</dbReference>
<dbReference type="EMBL" id="DAAFWP010000003">
    <property type="protein sequence ID" value="HAB1802427.1"/>
    <property type="molecule type" value="Genomic_DNA"/>
</dbReference>
<dbReference type="EMBL" id="AAMEQR010000006">
    <property type="protein sequence ID" value="EDG5797490.1"/>
    <property type="molecule type" value="Genomic_DNA"/>
</dbReference>
<evidence type="ECO:0000313" key="58">
    <source>
        <dbReference type="EMBL" id="HAE1320476.1"/>
    </source>
</evidence>
<dbReference type="EMBL" id="DAAFWQ010000102">
    <property type="protein sequence ID" value="HAB1827130.1"/>
    <property type="molecule type" value="Genomic_DNA"/>
</dbReference>
<dbReference type="EMBL" id="AAHVIS010000061">
    <property type="protein sequence ID" value="ECA7465116.1"/>
    <property type="molecule type" value="Genomic_DNA"/>
</dbReference>
<dbReference type="EMBL" id="DAAHHO010000003">
    <property type="protein sequence ID" value="HAB6236356.1"/>
    <property type="molecule type" value="Genomic_DNA"/>
</dbReference>
<dbReference type="EMBL" id="DAAQLP010000003">
    <property type="protein sequence ID" value="HAD9845994.1"/>
    <property type="molecule type" value="Genomic_DNA"/>
</dbReference>
<protein>
    <recommendedName>
        <fullName evidence="1">Putative integrase N-terminal domain-containing protein</fullName>
    </recommendedName>
</protein>
<dbReference type="EMBL" id="DAAGBK010000003">
    <property type="protein sequence ID" value="HAB2369610.1"/>
    <property type="molecule type" value="Genomic_DNA"/>
</dbReference>
<dbReference type="EMBL" id="QDOG01000023">
    <property type="protein sequence ID" value="PVL87149.1"/>
    <property type="molecule type" value="Genomic_DNA"/>
</dbReference>
<dbReference type="EMBL" id="DAAGXT010000003">
    <property type="protein sequence ID" value="HAB5020762.1"/>
    <property type="molecule type" value="Genomic_DNA"/>
</dbReference>
<dbReference type="EMBL" id="AAGTMP010000029">
    <property type="protein sequence ID" value="EBR8144029.1"/>
    <property type="molecule type" value="Genomic_DNA"/>
</dbReference>